<accession>A0ABR4JYS7</accession>
<dbReference type="EMBL" id="JBFXLU010000074">
    <property type="protein sequence ID" value="KAL2845226.1"/>
    <property type="molecule type" value="Genomic_DNA"/>
</dbReference>
<gene>
    <name evidence="1" type="ORF">BJY01DRAFT_214425</name>
</gene>
<evidence type="ECO:0000313" key="1">
    <source>
        <dbReference type="EMBL" id="KAL2845226.1"/>
    </source>
</evidence>
<dbReference type="Proteomes" id="UP001610446">
    <property type="component" value="Unassembled WGS sequence"/>
</dbReference>
<evidence type="ECO:0000313" key="2">
    <source>
        <dbReference type="Proteomes" id="UP001610446"/>
    </source>
</evidence>
<protein>
    <recommendedName>
        <fullName evidence="3">F-box domain-containing protein</fullName>
    </recommendedName>
</protein>
<name>A0ABR4JYS7_9EURO</name>
<evidence type="ECO:0008006" key="3">
    <source>
        <dbReference type="Google" id="ProtNLM"/>
    </source>
</evidence>
<reference evidence="1 2" key="1">
    <citation type="submission" date="2024-07" db="EMBL/GenBank/DDBJ databases">
        <title>Section-level genome sequencing and comparative genomics of Aspergillus sections Usti and Cavernicolus.</title>
        <authorList>
            <consortium name="Lawrence Berkeley National Laboratory"/>
            <person name="Nybo J.L."/>
            <person name="Vesth T.C."/>
            <person name="Theobald S."/>
            <person name="Frisvad J.C."/>
            <person name="Larsen T.O."/>
            <person name="Kjaerboelling I."/>
            <person name="Rothschild-Mancinelli K."/>
            <person name="Lyhne E.K."/>
            <person name="Kogle M.E."/>
            <person name="Barry K."/>
            <person name="Clum A."/>
            <person name="Na H."/>
            <person name="Ledsgaard L."/>
            <person name="Lin J."/>
            <person name="Lipzen A."/>
            <person name="Kuo A."/>
            <person name="Riley R."/>
            <person name="Mondo S."/>
            <person name="Labutti K."/>
            <person name="Haridas S."/>
            <person name="Pangalinan J."/>
            <person name="Salamov A.A."/>
            <person name="Simmons B.A."/>
            <person name="Magnuson J.K."/>
            <person name="Chen J."/>
            <person name="Drula E."/>
            <person name="Henrissat B."/>
            <person name="Wiebenga A."/>
            <person name="Lubbers R.J."/>
            <person name="Gomes A.C."/>
            <person name="Makela M.R."/>
            <person name="Stajich J."/>
            <person name="Grigoriev I.V."/>
            <person name="Mortensen U.H."/>
            <person name="De Vries R.P."/>
            <person name="Baker S.E."/>
            <person name="Andersen M.R."/>
        </authorList>
    </citation>
    <scope>NUCLEOTIDE SEQUENCE [LARGE SCALE GENOMIC DNA]</scope>
    <source>
        <strain evidence="1 2">CBS 123904</strain>
    </source>
</reference>
<sequence>MSREQLPTELWILISTDSDLETEDQMNLSLVCWKFRHICAPSILYSVTFPCTRKGLEGLQELSHSELRQYVERLRYYMPPFCKFPVEDPGAGEDHDELVEVKKIIQERSEENQYIVDSELDLTALSLALQSLPCLSDLIFSFRNFIPGEQDQVSRKLSGLHAKKETFEHHIPVLAQAVSQARTVGRHFSSIRLVGFQLPRLPESEVLGDDERAQVVLRDSVKELFAEVGCVRLSLGGSVFNLCEKTRLSLRELHILNLAVDYEVLKSFLRHNISTLRRIEYYNLQLRNQPEEEDRWLKPSFFSKILHSFHLNSRIWRRGRDELNWTFTRGDCGFE</sequence>
<proteinExistence type="predicted"/>
<comment type="caution">
    <text evidence="1">The sequence shown here is derived from an EMBL/GenBank/DDBJ whole genome shotgun (WGS) entry which is preliminary data.</text>
</comment>
<organism evidence="1 2">
    <name type="scientific">Aspergillus pseudoustus</name>
    <dbReference type="NCBI Taxonomy" id="1810923"/>
    <lineage>
        <taxon>Eukaryota</taxon>
        <taxon>Fungi</taxon>
        <taxon>Dikarya</taxon>
        <taxon>Ascomycota</taxon>
        <taxon>Pezizomycotina</taxon>
        <taxon>Eurotiomycetes</taxon>
        <taxon>Eurotiomycetidae</taxon>
        <taxon>Eurotiales</taxon>
        <taxon>Aspergillaceae</taxon>
        <taxon>Aspergillus</taxon>
        <taxon>Aspergillus subgen. Nidulantes</taxon>
    </lineage>
</organism>
<keyword evidence="2" id="KW-1185">Reference proteome</keyword>